<evidence type="ECO:0000313" key="5">
    <source>
        <dbReference type="EMBL" id="KAA9333526.1"/>
    </source>
</evidence>
<evidence type="ECO:0000259" key="4">
    <source>
        <dbReference type="Pfam" id="PF01433"/>
    </source>
</evidence>
<dbReference type="CDD" id="cd09604">
    <property type="entry name" value="M1_APN_like"/>
    <property type="match status" value="1"/>
</dbReference>
<feature type="domain" description="Peptidase M1 membrane alanine aminopeptidase" evidence="4">
    <location>
        <begin position="350"/>
        <end position="511"/>
    </location>
</feature>
<organism evidence="5 6">
    <name type="scientific">Adhaeribacter soli</name>
    <dbReference type="NCBI Taxonomy" id="2607655"/>
    <lineage>
        <taxon>Bacteria</taxon>
        <taxon>Pseudomonadati</taxon>
        <taxon>Bacteroidota</taxon>
        <taxon>Cytophagia</taxon>
        <taxon>Cytophagales</taxon>
        <taxon>Hymenobacteraceae</taxon>
        <taxon>Adhaeribacter</taxon>
    </lineage>
</organism>
<proteinExistence type="predicted"/>
<sequence length="981" mass="111571">MKHYFAALLLAALPGLASAQHYFQQEVNYKIEVSLNDQTHELTGSEEIEYVNNSPDRLSYIYFHLWPNAYKNNKTAFAQQMARNNSRNFHFAEKQKRGYIDGLAFEVNGKPVKLEYEQPDVAKLILNEPLSPGQRILIRTPFRVKIPGAFSRLGHVEQSYQISQWYPKPAVYDRKGWHPMPYLDQGEFYSEFGKFDVKITLPANYNVGATGMLQTASEIARMDSLAEVSAAKKSFGTDMSFPPSSAKTKTLHYVQDRIHDFAWFADKRFNVLKSEVELPQSKRKVTTWLLFLNRNAPGWLARKNDLNTAISKYSELVGEYPYAAATAVDAALGENVGGMEYPMVTVTTPSAIIHEVGHNWFYGILGSNEREHPWLDEGLNCYIENRTAAEKDSDAGMLSGLLEPPLRRILGLEEVNANALNYAAWLLTNSRGADQPIEFPSEHYTKTNYAGIVYLKTPAAFTYLETYLGRDRFDKAMHAYYEKWKFTHPYPENLQAVFEEVSGEKLDWFFKDLLQTTELVDIGIKKVEKTIDGYRVTLKNEGKFAAPAPVAAINEAGEITKVQWTKPFTGEETLTFIGVADRFEVDPAYLLPETDRRDNQMKTTGLLPKSERLALQPLAGLEQNRKKQLYFLPVIGANTADKLMLGVALYNSSVQAKKVNYLLMPMYSFHQNEVNGIGNINYNFVPHGSRFLRQAILGFNFQRFEYFRKYEPSLTFNFKRATVARPRQQLKIAITSINHEKSKINPILEHAEIGSFFPLLHQPEKIGGQTLTYTIWQTNAVQKAGLELQFQHLGSNPKASDNQSNALRGTAFYERYWSKHKSAKARLFGGKFFTQGEQPFYMGLSGSPDYLKETIFLDRAQKSESIRALVDQTDLRDGAFKNFIPAFTDNWLTTLNLETELPFVPLSVYLDLGKMADVDEVFYGTGLALNIGKGFFSLYLPVAGSNFAGDTPENFKDFRRNIRFSLQLNKFNPFKLLNEGL</sequence>
<keyword evidence="6" id="KW-1185">Reference proteome</keyword>
<gene>
    <name evidence="5" type="ORF">F0P94_09705</name>
</gene>
<dbReference type="PANTHER" id="PTHR45726:SF3">
    <property type="entry name" value="LEUKOTRIENE A-4 HYDROLASE"/>
    <property type="match status" value="1"/>
</dbReference>
<comment type="cofactor">
    <cofactor evidence="2">
        <name>Zn(2+)</name>
        <dbReference type="ChEBI" id="CHEBI:29105"/>
    </cofactor>
    <text evidence="2">Binds 1 zinc ion per subunit.</text>
</comment>
<dbReference type="Pfam" id="PF01433">
    <property type="entry name" value="Peptidase_M1"/>
    <property type="match status" value="1"/>
</dbReference>
<feature type="chain" id="PRO_5024841365" evidence="3">
    <location>
        <begin position="20"/>
        <end position="981"/>
    </location>
</feature>
<comment type="caution">
    <text evidence="5">The sequence shown here is derived from an EMBL/GenBank/DDBJ whole genome shotgun (WGS) entry which is preliminary data.</text>
</comment>
<dbReference type="GO" id="GO:0008270">
    <property type="term" value="F:zinc ion binding"/>
    <property type="evidence" value="ECO:0007669"/>
    <property type="project" value="InterPro"/>
</dbReference>
<keyword evidence="3" id="KW-0732">Signal</keyword>
<dbReference type="GO" id="GO:0008237">
    <property type="term" value="F:metallopeptidase activity"/>
    <property type="evidence" value="ECO:0007669"/>
    <property type="project" value="InterPro"/>
</dbReference>
<dbReference type="Gene3D" id="1.10.390.10">
    <property type="entry name" value="Neutral Protease Domain 2"/>
    <property type="match status" value="1"/>
</dbReference>
<evidence type="ECO:0000256" key="2">
    <source>
        <dbReference type="PIRSR" id="PIRSR634015-3"/>
    </source>
</evidence>
<accession>A0A5N1IWK1</accession>
<name>A0A5N1IWK1_9BACT</name>
<evidence type="ECO:0000256" key="3">
    <source>
        <dbReference type="SAM" id="SignalP"/>
    </source>
</evidence>
<keyword evidence="2" id="KW-0862">Zinc</keyword>
<dbReference type="InterPro" id="IPR027268">
    <property type="entry name" value="Peptidase_M4/M1_CTD_sf"/>
</dbReference>
<keyword evidence="2" id="KW-0479">Metal-binding</keyword>
<dbReference type="PANTHER" id="PTHR45726">
    <property type="entry name" value="LEUKOTRIENE A-4 HYDROLASE"/>
    <property type="match status" value="1"/>
</dbReference>
<feature type="binding site" evidence="2">
    <location>
        <position position="354"/>
    </location>
    <ligand>
        <name>Zn(2+)</name>
        <dbReference type="ChEBI" id="CHEBI:29105"/>
        <note>catalytic</note>
    </ligand>
</feature>
<dbReference type="SUPFAM" id="SSF55486">
    <property type="entry name" value="Metalloproteases ('zincins'), catalytic domain"/>
    <property type="match status" value="1"/>
</dbReference>
<feature type="active site" description="Proton acceptor" evidence="1">
    <location>
        <position position="355"/>
    </location>
</feature>
<feature type="active site" description="Proton donor" evidence="1">
    <location>
        <position position="454"/>
    </location>
</feature>
<dbReference type="EMBL" id="VTWT01000005">
    <property type="protein sequence ID" value="KAA9333526.1"/>
    <property type="molecule type" value="Genomic_DNA"/>
</dbReference>
<dbReference type="Proteomes" id="UP000326570">
    <property type="component" value="Unassembled WGS sequence"/>
</dbReference>
<evidence type="ECO:0000256" key="1">
    <source>
        <dbReference type="PIRSR" id="PIRSR634015-1"/>
    </source>
</evidence>
<feature type="binding site" evidence="2">
    <location>
        <position position="358"/>
    </location>
    <ligand>
        <name>Zn(2+)</name>
        <dbReference type="ChEBI" id="CHEBI:29105"/>
        <note>catalytic</note>
    </ligand>
</feature>
<evidence type="ECO:0000313" key="6">
    <source>
        <dbReference type="Proteomes" id="UP000326570"/>
    </source>
</evidence>
<dbReference type="InterPro" id="IPR014782">
    <property type="entry name" value="Peptidase_M1_dom"/>
</dbReference>
<feature type="binding site" evidence="2">
    <location>
        <position position="377"/>
    </location>
    <ligand>
        <name>Zn(2+)</name>
        <dbReference type="ChEBI" id="CHEBI:29105"/>
        <note>catalytic</note>
    </ligand>
</feature>
<dbReference type="RefSeq" id="WP_150903694.1">
    <property type="nucleotide sequence ID" value="NZ_VTWT01000005.1"/>
</dbReference>
<protein>
    <submittedName>
        <fullName evidence="5">M1 family metallopeptidase</fullName>
    </submittedName>
</protein>
<dbReference type="AlphaFoldDB" id="A0A5N1IWK1"/>
<reference evidence="5 6" key="1">
    <citation type="submission" date="2019-09" db="EMBL/GenBank/DDBJ databases">
        <title>Genome sequence of Adhaeribacter sp. M2.</title>
        <authorList>
            <person name="Srinivasan S."/>
        </authorList>
    </citation>
    <scope>NUCLEOTIDE SEQUENCE [LARGE SCALE GENOMIC DNA]</scope>
    <source>
        <strain evidence="5 6">M2</strain>
    </source>
</reference>
<dbReference type="InterPro" id="IPR034015">
    <property type="entry name" value="M1_LTA4H"/>
</dbReference>
<feature type="signal peptide" evidence="3">
    <location>
        <begin position="1"/>
        <end position="19"/>
    </location>
</feature>